<accession>A0A397SGX8</accession>
<evidence type="ECO:0000313" key="3">
    <source>
        <dbReference type="Proteomes" id="UP000265703"/>
    </source>
</evidence>
<dbReference type="EMBL" id="QKYT01000435">
    <property type="protein sequence ID" value="RIA85278.1"/>
    <property type="molecule type" value="Genomic_DNA"/>
</dbReference>
<organism evidence="2 3">
    <name type="scientific">Glomus cerebriforme</name>
    <dbReference type="NCBI Taxonomy" id="658196"/>
    <lineage>
        <taxon>Eukaryota</taxon>
        <taxon>Fungi</taxon>
        <taxon>Fungi incertae sedis</taxon>
        <taxon>Mucoromycota</taxon>
        <taxon>Glomeromycotina</taxon>
        <taxon>Glomeromycetes</taxon>
        <taxon>Glomerales</taxon>
        <taxon>Glomeraceae</taxon>
        <taxon>Glomus</taxon>
    </lineage>
</organism>
<gene>
    <name evidence="2" type="ORF">C1645_831014</name>
</gene>
<dbReference type="Proteomes" id="UP000265703">
    <property type="component" value="Unassembled WGS sequence"/>
</dbReference>
<reference evidence="2 3" key="1">
    <citation type="submission" date="2018-06" db="EMBL/GenBank/DDBJ databases">
        <title>Comparative genomics reveals the genomic features of Rhizophagus irregularis, R. cerebriforme, R. diaphanum and Gigaspora rosea, and their symbiotic lifestyle signature.</title>
        <authorList>
            <person name="Morin E."/>
            <person name="San Clemente H."/>
            <person name="Chen E.C.H."/>
            <person name="De La Providencia I."/>
            <person name="Hainaut M."/>
            <person name="Kuo A."/>
            <person name="Kohler A."/>
            <person name="Murat C."/>
            <person name="Tang N."/>
            <person name="Roy S."/>
            <person name="Loubradou J."/>
            <person name="Henrissat B."/>
            <person name="Grigoriev I.V."/>
            <person name="Corradi N."/>
            <person name="Roux C."/>
            <person name="Martin F.M."/>
        </authorList>
    </citation>
    <scope>NUCLEOTIDE SEQUENCE [LARGE SCALE GENOMIC DNA]</scope>
    <source>
        <strain evidence="2 3">DAOM 227022</strain>
    </source>
</reference>
<protein>
    <submittedName>
        <fullName evidence="2">Uncharacterized protein</fullName>
    </submittedName>
</protein>
<evidence type="ECO:0000313" key="2">
    <source>
        <dbReference type="EMBL" id="RIA85278.1"/>
    </source>
</evidence>
<name>A0A397SGX8_9GLOM</name>
<dbReference type="AlphaFoldDB" id="A0A397SGX8"/>
<comment type="caution">
    <text evidence="2">The sequence shown here is derived from an EMBL/GenBank/DDBJ whole genome shotgun (WGS) entry which is preliminary data.</text>
</comment>
<evidence type="ECO:0000256" key="1">
    <source>
        <dbReference type="SAM" id="MobiDB-lite"/>
    </source>
</evidence>
<feature type="region of interest" description="Disordered" evidence="1">
    <location>
        <begin position="41"/>
        <end position="71"/>
    </location>
</feature>
<feature type="compositionally biased region" description="Basic and acidic residues" evidence="1">
    <location>
        <begin position="62"/>
        <end position="71"/>
    </location>
</feature>
<keyword evidence="3" id="KW-1185">Reference proteome</keyword>
<sequence>MHLLKELLVEIDQAFFRFWLGNLVCFWTWKTKTFGSGDLESETFSSGNSGLETFAPGLGKPKRSDLDIRIE</sequence>
<proteinExistence type="predicted"/>
<feature type="compositionally biased region" description="Polar residues" evidence="1">
    <location>
        <begin position="42"/>
        <end position="51"/>
    </location>
</feature>